<evidence type="ECO:0000313" key="3">
    <source>
        <dbReference type="EMBL" id="KAK7079571.1"/>
    </source>
</evidence>
<organism evidence="3 4">
    <name type="scientific">Halocaridina rubra</name>
    <name type="common">Hawaiian red shrimp</name>
    <dbReference type="NCBI Taxonomy" id="373956"/>
    <lineage>
        <taxon>Eukaryota</taxon>
        <taxon>Metazoa</taxon>
        <taxon>Ecdysozoa</taxon>
        <taxon>Arthropoda</taxon>
        <taxon>Crustacea</taxon>
        <taxon>Multicrustacea</taxon>
        <taxon>Malacostraca</taxon>
        <taxon>Eumalacostraca</taxon>
        <taxon>Eucarida</taxon>
        <taxon>Decapoda</taxon>
        <taxon>Pleocyemata</taxon>
        <taxon>Caridea</taxon>
        <taxon>Atyoidea</taxon>
        <taxon>Atyidae</taxon>
        <taxon>Halocaridina</taxon>
    </lineage>
</organism>
<dbReference type="EMBL" id="JAXCGZ010020850">
    <property type="protein sequence ID" value="KAK7065214.1"/>
    <property type="molecule type" value="Genomic_DNA"/>
</dbReference>
<feature type="non-terminal residue" evidence="3">
    <location>
        <position position="72"/>
    </location>
</feature>
<evidence type="ECO:0000313" key="4">
    <source>
        <dbReference type="Proteomes" id="UP001381693"/>
    </source>
</evidence>
<dbReference type="Proteomes" id="UP001381693">
    <property type="component" value="Unassembled WGS sequence"/>
</dbReference>
<sequence length="72" mass="7946">MQESDTGDTTLVSESVTPENPKVENRSLSTDDAVQQEKGKTSKLKPAKEKERTTDENNTLIQETLTPLLTPT</sequence>
<feature type="compositionally biased region" description="Polar residues" evidence="1">
    <location>
        <begin position="56"/>
        <end position="72"/>
    </location>
</feature>
<evidence type="ECO:0000313" key="2">
    <source>
        <dbReference type="EMBL" id="KAK7065214.1"/>
    </source>
</evidence>
<feature type="compositionally biased region" description="Basic and acidic residues" evidence="1">
    <location>
        <begin position="35"/>
        <end position="55"/>
    </location>
</feature>
<accession>A0AAN8XB75</accession>
<reference evidence="3 4" key="1">
    <citation type="submission" date="2023-11" db="EMBL/GenBank/DDBJ databases">
        <title>Halocaridina rubra genome assembly.</title>
        <authorList>
            <person name="Smith C."/>
        </authorList>
    </citation>
    <scope>NUCLEOTIDE SEQUENCE [LARGE SCALE GENOMIC DNA]</scope>
    <source>
        <strain evidence="3">EP-1</strain>
        <tissue evidence="3">Whole</tissue>
    </source>
</reference>
<evidence type="ECO:0000256" key="1">
    <source>
        <dbReference type="SAM" id="MobiDB-lite"/>
    </source>
</evidence>
<protein>
    <submittedName>
        <fullName evidence="3">Uncharacterized protein</fullName>
    </submittedName>
</protein>
<keyword evidence="4" id="KW-1185">Reference proteome</keyword>
<proteinExistence type="predicted"/>
<feature type="compositionally biased region" description="Polar residues" evidence="1">
    <location>
        <begin position="1"/>
        <end position="18"/>
    </location>
</feature>
<gene>
    <name evidence="2" type="ORF">SK128_026349</name>
    <name evidence="3" type="ORF">SK128_026701</name>
</gene>
<feature type="region of interest" description="Disordered" evidence="1">
    <location>
        <begin position="1"/>
        <end position="72"/>
    </location>
</feature>
<comment type="caution">
    <text evidence="3">The sequence shown here is derived from an EMBL/GenBank/DDBJ whole genome shotgun (WGS) entry which is preliminary data.</text>
</comment>
<dbReference type="AlphaFoldDB" id="A0AAN8XB75"/>
<dbReference type="EMBL" id="JAXCGZ010006726">
    <property type="protein sequence ID" value="KAK7079571.1"/>
    <property type="molecule type" value="Genomic_DNA"/>
</dbReference>
<name>A0AAN8XB75_HALRR</name>